<keyword evidence="3" id="KW-1185">Reference proteome</keyword>
<sequence length="156" mass="16760">MPTTQINWLIPKPTRKPPVATSPAKMPKPAAQPDQLGHSSQTLVLPCVQPEAAAEPDQLGPSGQIAGTSKNGAVPLARWPAKPLTPTRQDPITTSTKGKEKAVAPSDDEEEDLFNNDPDHDVEQDVEPSSPPPAGPKRGRPRKSILQDAAKRMKKF</sequence>
<accession>A0ABY7CUC9</accession>
<reference evidence="2" key="1">
    <citation type="submission" date="2022-10" db="EMBL/GenBank/DDBJ databases">
        <title>Puccinia triticina Genome sequencing and assembly.</title>
        <authorList>
            <person name="Li C."/>
        </authorList>
    </citation>
    <scope>NUCLEOTIDE SEQUENCE</scope>
    <source>
        <strain evidence="2">Pt15</strain>
    </source>
</reference>
<evidence type="ECO:0000313" key="2">
    <source>
        <dbReference type="EMBL" id="WAQ88864.1"/>
    </source>
</evidence>
<feature type="compositionally biased region" description="Polar residues" evidence="1">
    <location>
        <begin position="86"/>
        <end position="96"/>
    </location>
</feature>
<protein>
    <submittedName>
        <fullName evidence="2">Uncharacterized protein</fullName>
    </submittedName>
</protein>
<dbReference type="GeneID" id="77801340"/>
<name>A0ABY7CUC9_9BASI</name>
<gene>
    <name evidence="2" type="ORF">PtA15_10A285</name>
</gene>
<feature type="region of interest" description="Disordered" evidence="1">
    <location>
        <begin position="1"/>
        <end position="156"/>
    </location>
</feature>
<proteinExistence type="predicted"/>
<evidence type="ECO:0000313" key="3">
    <source>
        <dbReference type="Proteomes" id="UP001164743"/>
    </source>
</evidence>
<dbReference type="EMBL" id="CP110430">
    <property type="protein sequence ID" value="WAQ88864.1"/>
    <property type="molecule type" value="Genomic_DNA"/>
</dbReference>
<organism evidence="2 3">
    <name type="scientific">Puccinia triticina</name>
    <dbReference type="NCBI Taxonomy" id="208348"/>
    <lineage>
        <taxon>Eukaryota</taxon>
        <taxon>Fungi</taxon>
        <taxon>Dikarya</taxon>
        <taxon>Basidiomycota</taxon>
        <taxon>Pucciniomycotina</taxon>
        <taxon>Pucciniomycetes</taxon>
        <taxon>Pucciniales</taxon>
        <taxon>Pucciniaceae</taxon>
        <taxon>Puccinia</taxon>
    </lineage>
</organism>
<feature type="compositionally biased region" description="Acidic residues" evidence="1">
    <location>
        <begin position="106"/>
        <end position="116"/>
    </location>
</feature>
<evidence type="ECO:0000256" key="1">
    <source>
        <dbReference type="SAM" id="MobiDB-lite"/>
    </source>
</evidence>
<dbReference type="RefSeq" id="XP_053024419.1">
    <property type="nucleotide sequence ID" value="XM_053160445.1"/>
</dbReference>
<dbReference type="Proteomes" id="UP001164743">
    <property type="component" value="Chromosome 10A"/>
</dbReference>